<organism evidence="2 3">
    <name type="scientific">Methylorubrum extorquens</name>
    <name type="common">Methylobacterium dichloromethanicum</name>
    <name type="synonym">Methylobacterium extorquens</name>
    <dbReference type="NCBI Taxonomy" id="408"/>
    <lineage>
        <taxon>Bacteria</taxon>
        <taxon>Pseudomonadati</taxon>
        <taxon>Pseudomonadota</taxon>
        <taxon>Alphaproteobacteria</taxon>
        <taxon>Hyphomicrobiales</taxon>
        <taxon>Methylobacteriaceae</taxon>
        <taxon>Methylorubrum</taxon>
    </lineage>
</organism>
<accession>A0A1S1P5J4</accession>
<keyword evidence="1" id="KW-0812">Transmembrane</keyword>
<keyword evidence="1" id="KW-0472">Membrane</keyword>
<name>A0A1S1P5J4_METEX</name>
<evidence type="ECO:0000256" key="1">
    <source>
        <dbReference type="SAM" id="Phobius"/>
    </source>
</evidence>
<proteinExistence type="predicted"/>
<dbReference type="AlphaFoldDB" id="A0A1S1P5J4"/>
<dbReference type="Pfam" id="PF10617">
    <property type="entry name" value="DUF2474"/>
    <property type="match status" value="1"/>
</dbReference>
<reference evidence="2 3" key="1">
    <citation type="submission" date="2016-10" db="EMBL/GenBank/DDBJ databases">
        <title>Draft genome sequence of Methylobacterium extorquens CP3, a seed endophyte of Crotalaria pumila with plant growth-promoting and metal tolerance properties.</title>
        <authorList>
            <person name="Sanchez-Lopez A.S."/>
            <person name="Van Hamme J.D."/>
            <person name="Thijs S."/>
            <person name="Mcammond B.M."/>
            <person name="Stevens V."/>
            <person name="Gonzalez-Chavez M.D.C."/>
            <person name="Vangronsveld J."/>
        </authorList>
    </citation>
    <scope>NUCLEOTIDE SEQUENCE [LARGE SCALE GENOMIC DNA]</scope>
    <source>
        <strain evidence="2 3">CP3</strain>
    </source>
</reference>
<dbReference type="InterPro" id="IPR018895">
    <property type="entry name" value="DUF2474"/>
</dbReference>
<protein>
    <submittedName>
        <fullName evidence="2">DUF2474 domain-containing protein</fullName>
    </submittedName>
</protein>
<feature type="transmembrane region" description="Helical" evidence="1">
    <location>
        <begin position="31"/>
        <end position="56"/>
    </location>
</feature>
<gene>
    <name evidence="2" type="ORF">BK022_12135</name>
</gene>
<comment type="caution">
    <text evidence="2">The sequence shown here is derived from an EMBL/GenBank/DDBJ whole genome shotgun (WGS) entry which is preliminary data.</text>
</comment>
<evidence type="ECO:0000313" key="2">
    <source>
        <dbReference type="EMBL" id="OHV16447.1"/>
    </source>
</evidence>
<sequence>MGLHQPMADPAFRPDAARVRSETITGKLRRIGWFVLLWTMSVVSLTLIALPLRWLLKSA</sequence>
<dbReference type="EMBL" id="MNAO01000126">
    <property type="protein sequence ID" value="OHV16447.1"/>
    <property type="molecule type" value="Genomic_DNA"/>
</dbReference>
<evidence type="ECO:0000313" key="3">
    <source>
        <dbReference type="Proteomes" id="UP000180215"/>
    </source>
</evidence>
<keyword evidence="1" id="KW-1133">Transmembrane helix</keyword>
<dbReference type="Proteomes" id="UP000180215">
    <property type="component" value="Unassembled WGS sequence"/>
</dbReference>